<evidence type="ECO:0000313" key="2">
    <source>
        <dbReference type="EMBL" id="KAJ1100078.1"/>
    </source>
</evidence>
<organism evidence="2 3">
    <name type="scientific">Pleurodeles waltl</name>
    <name type="common">Iberian ribbed newt</name>
    <dbReference type="NCBI Taxonomy" id="8319"/>
    <lineage>
        <taxon>Eukaryota</taxon>
        <taxon>Metazoa</taxon>
        <taxon>Chordata</taxon>
        <taxon>Craniata</taxon>
        <taxon>Vertebrata</taxon>
        <taxon>Euteleostomi</taxon>
        <taxon>Amphibia</taxon>
        <taxon>Batrachia</taxon>
        <taxon>Caudata</taxon>
        <taxon>Salamandroidea</taxon>
        <taxon>Salamandridae</taxon>
        <taxon>Pleurodelinae</taxon>
        <taxon>Pleurodeles</taxon>
    </lineage>
</organism>
<dbReference type="Proteomes" id="UP001066276">
    <property type="component" value="Chromosome 10"/>
</dbReference>
<dbReference type="EMBL" id="JANPWB010000014">
    <property type="protein sequence ID" value="KAJ1100078.1"/>
    <property type="molecule type" value="Genomic_DNA"/>
</dbReference>
<evidence type="ECO:0000256" key="1">
    <source>
        <dbReference type="SAM" id="MobiDB-lite"/>
    </source>
</evidence>
<evidence type="ECO:0000313" key="3">
    <source>
        <dbReference type="Proteomes" id="UP001066276"/>
    </source>
</evidence>
<proteinExistence type="predicted"/>
<reference evidence="2" key="1">
    <citation type="journal article" date="2022" name="bioRxiv">
        <title>Sequencing and chromosome-scale assembly of the giantPleurodeles waltlgenome.</title>
        <authorList>
            <person name="Brown T."/>
            <person name="Elewa A."/>
            <person name="Iarovenko S."/>
            <person name="Subramanian E."/>
            <person name="Araus A.J."/>
            <person name="Petzold A."/>
            <person name="Susuki M."/>
            <person name="Suzuki K.-i.T."/>
            <person name="Hayashi T."/>
            <person name="Toyoda A."/>
            <person name="Oliveira C."/>
            <person name="Osipova E."/>
            <person name="Leigh N.D."/>
            <person name="Simon A."/>
            <person name="Yun M.H."/>
        </authorList>
    </citation>
    <scope>NUCLEOTIDE SEQUENCE</scope>
    <source>
        <strain evidence="2">20211129_DDA</strain>
        <tissue evidence="2">Liver</tissue>
    </source>
</reference>
<feature type="compositionally biased region" description="Basic and acidic residues" evidence="1">
    <location>
        <begin position="105"/>
        <end position="114"/>
    </location>
</feature>
<name>A0AAV7MG35_PLEWA</name>
<sequence length="152" mass="16437">MRHVAGSVKDTRKEAEKCTCTIQLISPGRQCRHSVFHQCHCDGLDRADPHTTVTSADSTHGILDTTRRAGLPIGSLQCPREGGAILGKAQKCRERLFWSGTLEEPTSKRTRETGGDQGGAVAGDVREGSSEELTPSQSQPLDGHRWPRGAHA</sequence>
<accession>A0AAV7MG35</accession>
<comment type="caution">
    <text evidence="2">The sequence shown here is derived from an EMBL/GenBank/DDBJ whole genome shotgun (WGS) entry which is preliminary data.</text>
</comment>
<feature type="region of interest" description="Disordered" evidence="1">
    <location>
        <begin position="100"/>
        <end position="152"/>
    </location>
</feature>
<dbReference type="AlphaFoldDB" id="A0AAV7MG35"/>
<protein>
    <submittedName>
        <fullName evidence="2">Uncharacterized protein</fullName>
    </submittedName>
</protein>
<gene>
    <name evidence="2" type="ORF">NDU88_005167</name>
</gene>
<keyword evidence="3" id="KW-1185">Reference proteome</keyword>
<feature type="compositionally biased region" description="Polar residues" evidence="1">
    <location>
        <begin position="131"/>
        <end position="140"/>
    </location>
</feature>